<gene>
    <name evidence="1" type="ORF">GGP71_002894</name>
</gene>
<reference evidence="1" key="1">
    <citation type="submission" date="2022-08" db="EMBL/GenBank/DDBJ databases">
        <title>Genomic Encyclopedia of Type Strains, Phase V (KMG-V): Genome sequencing to study the core and pangenomes of soil and plant-associated prokaryotes.</title>
        <authorList>
            <person name="Whitman W."/>
        </authorList>
    </citation>
    <scope>NUCLEOTIDE SEQUENCE</scope>
    <source>
        <strain evidence="1">0</strain>
    </source>
</reference>
<dbReference type="Proteomes" id="UP001155027">
    <property type="component" value="Unassembled WGS sequence"/>
</dbReference>
<dbReference type="PROSITE" id="PS51257">
    <property type="entry name" value="PROKAR_LIPOPROTEIN"/>
    <property type="match status" value="1"/>
</dbReference>
<dbReference type="AlphaFoldDB" id="A0A9X2Q927"/>
<proteinExistence type="predicted"/>
<evidence type="ECO:0000313" key="2">
    <source>
        <dbReference type="Proteomes" id="UP001155027"/>
    </source>
</evidence>
<accession>A0A9X2Q927</accession>
<dbReference type="EMBL" id="JANUAU010000011">
    <property type="protein sequence ID" value="MCS3678951.1"/>
    <property type="molecule type" value="Genomic_DNA"/>
</dbReference>
<protein>
    <recommendedName>
        <fullName evidence="3">Lipoprotein</fullName>
    </recommendedName>
</protein>
<comment type="caution">
    <text evidence="1">The sequence shown here is derived from an EMBL/GenBank/DDBJ whole genome shotgun (WGS) entry which is preliminary data.</text>
</comment>
<dbReference type="RefSeq" id="WP_259080920.1">
    <property type="nucleotide sequence ID" value="NZ_JANUAU010000011.1"/>
</dbReference>
<name>A0A9X2Q927_9BACT</name>
<evidence type="ECO:0008006" key="3">
    <source>
        <dbReference type="Google" id="ProtNLM"/>
    </source>
</evidence>
<sequence length="164" mass="17761">MSLSRPVFLGVAGALLCAGGFLLVGCDGAGSQQSSFYQRLSDEGDGPWRIKQLDGSLTPEVGDREVQITFQQENGRRYRITERVSGDSTVVLASGAVVLPRGNDLQMATGFGRPGPVTWTYSFQASRAVFTLRAGSRPFLRALFPNTAWSEELNVEMILAPMAE</sequence>
<organism evidence="1 2">
    <name type="scientific">Salinibacter ruber</name>
    <dbReference type="NCBI Taxonomy" id="146919"/>
    <lineage>
        <taxon>Bacteria</taxon>
        <taxon>Pseudomonadati</taxon>
        <taxon>Rhodothermota</taxon>
        <taxon>Rhodothermia</taxon>
        <taxon>Rhodothermales</taxon>
        <taxon>Salinibacteraceae</taxon>
        <taxon>Salinibacter</taxon>
    </lineage>
</organism>
<evidence type="ECO:0000313" key="1">
    <source>
        <dbReference type="EMBL" id="MCS3678951.1"/>
    </source>
</evidence>